<feature type="transmembrane region" description="Helical" evidence="1">
    <location>
        <begin position="88"/>
        <end position="116"/>
    </location>
</feature>
<feature type="transmembrane region" description="Helical" evidence="1">
    <location>
        <begin position="49"/>
        <end position="67"/>
    </location>
</feature>
<sequence length="165" mass="19222">RYALLTAAAIFLYVGFFFGPEGTLLDTELFLTIQEMYPSWTAFTNDMLVGLLLLVGVSFFIHTILKLEHRYSKKSTLYRLTKKLDVRVIRNALDALSVIARWSISLFVAITTLWLLRELGMFYTPMYYNQPVVYGIAVLGLVCLFESFTFWQRKLHSLFCFRTKM</sequence>
<dbReference type="AlphaFoldDB" id="A0A2M6W108"/>
<evidence type="ECO:0000256" key="1">
    <source>
        <dbReference type="SAM" id="Phobius"/>
    </source>
</evidence>
<feature type="non-terminal residue" evidence="2">
    <location>
        <position position="1"/>
    </location>
</feature>
<dbReference type="Proteomes" id="UP000229362">
    <property type="component" value="Unassembled WGS sequence"/>
</dbReference>
<keyword evidence="1" id="KW-1133">Transmembrane helix</keyword>
<evidence type="ECO:0000313" key="2">
    <source>
        <dbReference type="EMBL" id="PIT86486.1"/>
    </source>
</evidence>
<gene>
    <name evidence="2" type="ORF">COU33_02905</name>
</gene>
<reference evidence="3" key="1">
    <citation type="submission" date="2017-09" db="EMBL/GenBank/DDBJ databases">
        <title>Depth-based differentiation of microbial function through sediment-hosted aquifers and enrichment of novel symbionts in the deep terrestrial subsurface.</title>
        <authorList>
            <person name="Probst A.J."/>
            <person name="Ladd B."/>
            <person name="Jarett J.K."/>
            <person name="Geller-Mcgrath D.E."/>
            <person name="Sieber C.M.K."/>
            <person name="Emerson J.B."/>
            <person name="Anantharaman K."/>
            <person name="Thomas B.C."/>
            <person name="Malmstrom R."/>
            <person name="Stieglmeier M."/>
            <person name="Klingl A."/>
            <person name="Woyke T."/>
            <person name="Ryan C.M."/>
            <person name="Banfield J.F."/>
        </authorList>
    </citation>
    <scope>NUCLEOTIDE SEQUENCE [LARGE SCALE GENOMIC DNA]</scope>
</reference>
<feature type="transmembrane region" description="Helical" evidence="1">
    <location>
        <begin position="132"/>
        <end position="151"/>
    </location>
</feature>
<evidence type="ECO:0000313" key="3">
    <source>
        <dbReference type="Proteomes" id="UP000229362"/>
    </source>
</evidence>
<keyword evidence="1" id="KW-0812">Transmembrane</keyword>
<proteinExistence type="predicted"/>
<protein>
    <submittedName>
        <fullName evidence="2">Uncharacterized protein</fullName>
    </submittedName>
</protein>
<name>A0A2M6W108_9BACT</name>
<organism evidence="2 3">
    <name type="scientific">Candidatus Magasanikbacteria bacterium CG10_big_fil_rev_8_21_14_0_10_43_6</name>
    <dbReference type="NCBI Taxonomy" id="1974650"/>
    <lineage>
        <taxon>Bacteria</taxon>
        <taxon>Candidatus Magasanikiibacteriota</taxon>
    </lineage>
</organism>
<accession>A0A2M6W108</accession>
<keyword evidence="1" id="KW-0472">Membrane</keyword>
<dbReference type="EMBL" id="PFBZ01000127">
    <property type="protein sequence ID" value="PIT86486.1"/>
    <property type="molecule type" value="Genomic_DNA"/>
</dbReference>
<comment type="caution">
    <text evidence="2">The sequence shown here is derived from an EMBL/GenBank/DDBJ whole genome shotgun (WGS) entry which is preliminary data.</text>
</comment>